<dbReference type="InterPro" id="IPR001138">
    <property type="entry name" value="Zn2Cys6_DnaBD"/>
</dbReference>
<dbReference type="SMART" id="SM00906">
    <property type="entry name" value="Fungal_trans"/>
    <property type="match status" value="1"/>
</dbReference>
<feature type="region of interest" description="Disordered" evidence="4">
    <location>
        <begin position="730"/>
        <end position="763"/>
    </location>
</feature>
<dbReference type="InterPro" id="IPR050613">
    <property type="entry name" value="Sec_Metabolite_Reg"/>
</dbReference>
<dbReference type="PROSITE" id="PS50048">
    <property type="entry name" value="ZN2_CY6_FUNGAL_2"/>
    <property type="match status" value="1"/>
</dbReference>
<evidence type="ECO:0000259" key="6">
    <source>
        <dbReference type="PROSITE" id="PS50048"/>
    </source>
</evidence>
<dbReference type="AlphaFoldDB" id="A0AAD5WSX4"/>
<dbReference type="GO" id="GO:0005634">
    <property type="term" value="C:nucleus"/>
    <property type="evidence" value="ECO:0007669"/>
    <property type="project" value="UniProtKB-SubCell"/>
</dbReference>
<organism evidence="8 9">
    <name type="scientific">Zalerion maritima</name>
    <dbReference type="NCBI Taxonomy" id="339359"/>
    <lineage>
        <taxon>Eukaryota</taxon>
        <taxon>Fungi</taxon>
        <taxon>Dikarya</taxon>
        <taxon>Ascomycota</taxon>
        <taxon>Pezizomycotina</taxon>
        <taxon>Sordariomycetes</taxon>
        <taxon>Lulworthiomycetidae</taxon>
        <taxon>Lulworthiales</taxon>
        <taxon>Lulworthiaceae</taxon>
        <taxon>Zalerion</taxon>
    </lineage>
</organism>
<dbReference type="SMART" id="SM00066">
    <property type="entry name" value="GAL4"/>
    <property type="match status" value="1"/>
</dbReference>
<evidence type="ECO:0000256" key="1">
    <source>
        <dbReference type="ARBA" id="ARBA00004123"/>
    </source>
</evidence>
<evidence type="ECO:0000256" key="2">
    <source>
        <dbReference type="ARBA" id="ARBA00022723"/>
    </source>
</evidence>
<proteinExistence type="predicted"/>
<dbReference type="Proteomes" id="UP001201980">
    <property type="component" value="Unassembled WGS sequence"/>
</dbReference>
<keyword evidence="3" id="KW-0539">Nucleus</keyword>
<evidence type="ECO:0000313" key="9">
    <source>
        <dbReference type="Proteomes" id="UP001201980"/>
    </source>
</evidence>
<dbReference type="EMBL" id="JAKWBI020000149">
    <property type="protein sequence ID" value="KAJ2901508.1"/>
    <property type="molecule type" value="Genomic_DNA"/>
</dbReference>
<feature type="region of interest" description="Disordered" evidence="4">
    <location>
        <begin position="396"/>
        <end position="417"/>
    </location>
</feature>
<evidence type="ECO:0000256" key="3">
    <source>
        <dbReference type="ARBA" id="ARBA00023242"/>
    </source>
</evidence>
<dbReference type="Gene3D" id="4.10.240.10">
    <property type="entry name" value="Zn(2)-C6 fungal-type DNA-binding domain"/>
    <property type="match status" value="1"/>
</dbReference>
<dbReference type="Pfam" id="PF04082">
    <property type="entry name" value="Fungal_trans"/>
    <property type="match status" value="1"/>
</dbReference>
<keyword evidence="2" id="KW-0479">Metal-binding</keyword>
<comment type="subcellular location">
    <subcellularLocation>
        <location evidence="1">Nucleus</location>
    </subcellularLocation>
</comment>
<dbReference type="PANTHER" id="PTHR31001">
    <property type="entry name" value="UNCHARACTERIZED TRANSCRIPTIONAL REGULATORY PROTEIN"/>
    <property type="match status" value="1"/>
</dbReference>
<feature type="domain" description="Copper-fist" evidence="7">
    <location>
        <begin position="57"/>
        <end position="86"/>
    </location>
</feature>
<dbReference type="GO" id="GO:0003677">
    <property type="term" value="F:DNA binding"/>
    <property type="evidence" value="ECO:0007669"/>
    <property type="project" value="InterPro"/>
</dbReference>
<dbReference type="CDD" id="cd00067">
    <property type="entry name" value="GAL4"/>
    <property type="match status" value="1"/>
</dbReference>
<dbReference type="Pfam" id="PF00172">
    <property type="entry name" value="Zn_clus"/>
    <property type="match status" value="1"/>
</dbReference>
<dbReference type="CDD" id="cd12148">
    <property type="entry name" value="fungal_TF_MHR"/>
    <property type="match status" value="1"/>
</dbReference>
<evidence type="ECO:0000256" key="5">
    <source>
        <dbReference type="SAM" id="Phobius"/>
    </source>
</evidence>
<accession>A0AAD5WSX4</accession>
<dbReference type="PROSITE" id="PS50073">
    <property type="entry name" value="COPPER_FIST_2"/>
    <property type="match status" value="1"/>
</dbReference>
<feature type="transmembrane region" description="Helical" evidence="5">
    <location>
        <begin position="247"/>
        <end position="266"/>
    </location>
</feature>
<evidence type="ECO:0000259" key="7">
    <source>
        <dbReference type="PROSITE" id="PS50073"/>
    </source>
</evidence>
<dbReference type="GO" id="GO:0008270">
    <property type="term" value="F:zinc ion binding"/>
    <property type="evidence" value="ECO:0007669"/>
    <property type="project" value="InterPro"/>
</dbReference>
<keyword evidence="5" id="KW-1133">Transmembrane helix</keyword>
<dbReference type="PROSITE" id="PS00463">
    <property type="entry name" value="ZN2_CY6_FUNGAL_1"/>
    <property type="match status" value="1"/>
</dbReference>
<dbReference type="SUPFAM" id="SSF57701">
    <property type="entry name" value="Zn2/Cys6 DNA-binding domain"/>
    <property type="match status" value="1"/>
</dbReference>
<name>A0AAD5WSX4_9PEZI</name>
<keyword evidence="5" id="KW-0812">Transmembrane</keyword>
<keyword evidence="5" id="KW-0472">Membrane</keyword>
<feature type="domain" description="Zn(2)-C6 fungal-type" evidence="6">
    <location>
        <begin position="40"/>
        <end position="71"/>
    </location>
</feature>
<gene>
    <name evidence="8" type="ORF">MKZ38_001736</name>
</gene>
<sequence length="763" mass="84691">MVPPMANFTRPETLGSGSVDTGDRPTPVPAPAKRTRVLLSCGPCRHSKLKCDREEPCSQCVKKDRVSACEYSPRPEKKSRAKGMSARLQRLEGMVRTMVENGSLPPQAAPGKIKSHSSPGDINGPENMAQVVHGETTTFVGATHFMAVLDDIEDLKSFFDDSEDESGDSPASTDKASSNVEQLLLGMASPKSKTDLLYMLPEKKVMDRLIMRYFNSHSPSQHVIHRPTFTKQYNVFCRDPSSVHMHFLALLFMVIGAGIFFSMFAAPHEVDLDAGMSVLDRFNMYRRAAGWALIQGKYTQPGPMTLQPFILYVEAEFMVSRAAQMDCYLLTSILIRLMLKMGLHRDPDKLVNVSPFHGEMRRRYWHMALQVDALVSFHMGLPSMVAGIESDTQTPRNLLDEDFDEDSPALPPGRPLTDHTDMSYSIFKSGLVSVFSRIASMAHALSPPAYGQVMQIDAVLEEKWDSLPDFLRVKSMDECVANSPTQIIQRFGLASMYNKCRCVLHRIFLTVEAPLPEHAYSRKACVEGASKMLEYQYTIYHACLPGGILSQNGWFVSSLAVHDFLLAAIILFLIIQCESYGHPGWMPPNSNMPTKSQLLGLLRRSYLVWDKVSKHVPEVKKTAGVLKTIITKLGVDPSANDDLDFVDGDALLFLGSSSISRLTIAQNPSSSNVPMPTAPQPLRVPTPIQSNFGLMSLTGLENVSSDPTWMTLDDELDWRFFDNVISGSSAPAGSERQQHWPHQGPDPGEFSQMLGLGTPWQPQ</sequence>
<keyword evidence="9" id="KW-1185">Reference proteome</keyword>
<evidence type="ECO:0000256" key="4">
    <source>
        <dbReference type="SAM" id="MobiDB-lite"/>
    </source>
</evidence>
<dbReference type="InterPro" id="IPR001083">
    <property type="entry name" value="Cu_fist_DNA-bd_dom"/>
</dbReference>
<dbReference type="GO" id="GO:0006351">
    <property type="term" value="P:DNA-templated transcription"/>
    <property type="evidence" value="ECO:0007669"/>
    <property type="project" value="InterPro"/>
</dbReference>
<dbReference type="InterPro" id="IPR007219">
    <property type="entry name" value="XnlR_reg_dom"/>
</dbReference>
<dbReference type="GO" id="GO:0000981">
    <property type="term" value="F:DNA-binding transcription factor activity, RNA polymerase II-specific"/>
    <property type="evidence" value="ECO:0007669"/>
    <property type="project" value="InterPro"/>
</dbReference>
<feature type="region of interest" description="Disordered" evidence="4">
    <location>
        <begin position="1"/>
        <end position="31"/>
    </location>
</feature>
<protein>
    <submittedName>
        <fullName evidence="8">Fusarisetin A cluster transcription factor fsa6</fullName>
    </submittedName>
</protein>
<reference evidence="8" key="1">
    <citation type="submission" date="2022-07" db="EMBL/GenBank/DDBJ databases">
        <title>Draft genome sequence of Zalerion maritima ATCC 34329, a (micro)plastics degrading marine fungus.</title>
        <authorList>
            <person name="Paco A."/>
            <person name="Goncalves M.F.M."/>
            <person name="Rocha-Santos T.A.P."/>
            <person name="Alves A."/>
        </authorList>
    </citation>
    <scope>NUCLEOTIDE SEQUENCE</scope>
    <source>
        <strain evidence="8">ATCC 34329</strain>
    </source>
</reference>
<dbReference type="PANTHER" id="PTHR31001:SF49">
    <property type="entry name" value="ZN(II)2CYS6 TRANSCRIPTION FACTOR (EUROFUNG)"/>
    <property type="match status" value="1"/>
</dbReference>
<dbReference type="GO" id="GO:0005507">
    <property type="term" value="F:copper ion binding"/>
    <property type="evidence" value="ECO:0007669"/>
    <property type="project" value="InterPro"/>
</dbReference>
<evidence type="ECO:0000313" key="8">
    <source>
        <dbReference type="EMBL" id="KAJ2901508.1"/>
    </source>
</evidence>
<dbReference type="InterPro" id="IPR036864">
    <property type="entry name" value="Zn2-C6_fun-type_DNA-bd_sf"/>
</dbReference>
<comment type="caution">
    <text evidence="8">The sequence shown here is derived from an EMBL/GenBank/DDBJ whole genome shotgun (WGS) entry which is preliminary data.</text>
</comment>